<feature type="compositionally biased region" description="Basic and acidic residues" evidence="5">
    <location>
        <begin position="1181"/>
        <end position="1191"/>
    </location>
</feature>
<feature type="region of interest" description="Disordered" evidence="5">
    <location>
        <begin position="128"/>
        <end position="211"/>
    </location>
</feature>
<dbReference type="GO" id="GO:0000785">
    <property type="term" value="C:chromatin"/>
    <property type="evidence" value="ECO:0007669"/>
    <property type="project" value="TreeGrafter"/>
</dbReference>
<feature type="region of interest" description="Disordered" evidence="5">
    <location>
        <begin position="25"/>
        <end position="112"/>
    </location>
</feature>
<dbReference type="OrthoDB" id="27975at2759"/>
<accession>A0A8A3PDY1</accession>
<feature type="compositionally biased region" description="Low complexity" evidence="5">
    <location>
        <begin position="682"/>
        <end position="696"/>
    </location>
</feature>
<dbReference type="PANTHER" id="PTHR10782:SF4">
    <property type="entry name" value="TONALLI, ISOFORM E"/>
    <property type="match status" value="1"/>
</dbReference>
<feature type="domain" description="SP-RING-type" evidence="6">
    <location>
        <begin position="1045"/>
        <end position="1138"/>
    </location>
</feature>
<dbReference type="Gene3D" id="3.30.40.10">
    <property type="entry name" value="Zinc/RING finger domain, C3HC4 (zinc finger)"/>
    <property type="match status" value="1"/>
</dbReference>
<keyword evidence="8" id="KW-1185">Reference proteome</keyword>
<evidence type="ECO:0000256" key="4">
    <source>
        <dbReference type="PROSITE-ProRule" id="PRU00452"/>
    </source>
</evidence>
<gene>
    <name evidence="7" type="ORF">DSL72_002854</name>
</gene>
<feature type="compositionally biased region" description="Polar residues" evidence="5">
    <location>
        <begin position="128"/>
        <end position="137"/>
    </location>
</feature>
<feature type="compositionally biased region" description="Low complexity" evidence="5">
    <location>
        <begin position="704"/>
        <end position="716"/>
    </location>
</feature>
<dbReference type="InterPro" id="IPR004181">
    <property type="entry name" value="Znf_MIZ"/>
</dbReference>
<reference evidence="7" key="1">
    <citation type="submission" date="2020-10" db="EMBL/GenBank/DDBJ databases">
        <title>Genome Sequence of Monilinia vaccinii-corymbosi Sheds Light on Mummy Berry Disease Infection of Blueberry and Mating Type.</title>
        <authorList>
            <person name="Yow A.G."/>
            <person name="Zhang Y."/>
            <person name="Bansal K."/>
            <person name="Eacker S.M."/>
            <person name="Sullivan S."/>
            <person name="Liachko I."/>
            <person name="Cubeta M.A."/>
            <person name="Rollins J.A."/>
            <person name="Ashrafi H."/>
        </authorList>
    </citation>
    <scope>NUCLEOTIDE SEQUENCE</scope>
    <source>
        <strain evidence="7">RL-1</strain>
    </source>
</reference>
<evidence type="ECO:0000313" key="8">
    <source>
        <dbReference type="Proteomes" id="UP000672032"/>
    </source>
</evidence>
<dbReference type="GO" id="GO:0061665">
    <property type="term" value="F:SUMO ligase activity"/>
    <property type="evidence" value="ECO:0007669"/>
    <property type="project" value="TreeGrafter"/>
</dbReference>
<protein>
    <recommendedName>
        <fullName evidence="6">SP-RING-type domain-containing protein</fullName>
    </recommendedName>
</protein>
<keyword evidence="3" id="KW-0862">Zinc</keyword>
<name>A0A8A3PDY1_9HELO</name>
<sequence length="1206" mass="133845">MRRPPDKDGPAVTERDIVSSNATLNAFFGGSGQKSWMRAGEAPVRPTPRRPSITKPPSDQSDTNIQRGPTVNLLSPATSHKSSSPGLAHNSRALNNPHTAVASGTHGSSRGNATVATSQALQNAYDTPSNIDLTQPLASPDASRGEIDEPRTAPISARSPLSEKPPQLQTSASIVSNQNPTHELPSRHSSNQIIGNQASPVTPGDPETSLTMQGNVDQVVSSHAQSPQRRALPPTMPSLKPRIELIRRYIERCGGMGNFNSTLERPRFSLIEIACDAEDAFYVALHQLYCVWDTRRTDIAGIPGLPDTATLTHGFRILGQLIRDNEGMAPSHLRWFATFPSPLVDLITTSEPYRRIIKDVGSFLSKLSSEGPKLTRLCVRRGHPPLIDEMIDWLGLFSPTLQNIVFTATRRNLNIVDNEFGSQMEKVFEEDKAGHKELAARFNTSCPPSNREIRERTKIIVDKYLTISQNSHQRNNATFAPQPSTTAPVLPTSTPGTGQIPVATAGPYAYSNRSISNPNQTAIRQQNDIPNRRIGQNLGQIRTSLTGPAPLPSTMISALDNHPNITPSTAADSPSPIPMQGLSMGSPVQQGFQYSSPVLPNNGNQFPSPAMRSNGAQSPIIVQNQGLPQGQYHHDPRFVPRQQTYYPQQLLHQQFGQQGQYGTHNPLPVTSQQNPEIQMTQQQQQQHLQHAQQWHQRAMPSGPQHNNQHQISQQQQVLAMQRRPHLTRDSNPVNGQQQQHQVLSRNVGRNGGRNHSVPNEHILTSTNGPAVYPQSFSQGIQGSPCPRPIISIEEQQCIHYRKSDPMKRPIIPPLGFVHPQGILTPGLNALHQARARSPRLVTVDPPKLEGDGVSRRFYQFVKDFPMTPRKIPFELTLNKFEFLVPTDSLAHMPRDRLIGTDPLPVREVRSKSLQFRLKCVSAAPNAEALPISSWVVSDTVWPDMIFMVINSNDHYQNALEVRRKMHHGKDLPIDLTPYIRAGTNDIEISMPKMTTELKKREYFIAVEEIEILQHNEIIDMCKEQSIPAAKVVEEIKKKLAGPTEDDDDLLIVASDLSIDLADPFTATIFVVPVRGKDCLHRECFDLETFLLTRLTKQKRSGQPSMVDVWKCPLCSSDARPYNLRCDQFLVSVREELQKQNNLDVKTILVAADGTWRPKPEPQPSHKRKSTTGQDDDDDSVDGDRPSKKSTNEAKAAVVEVIDLDDD</sequence>
<dbReference type="AlphaFoldDB" id="A0A8A3PDY1"/>
<dbReference type="PANTHER" id="PTHR10782">
    <property type="entry name" value="ZINC FINGER MIZ DOMAIN-CONTAINING PROTEIN"/>
    <property type="match status" value="1"/>
</dbReference>
<dbReference type="Pfam" id="PF02891">
    <property type="entry name" value="zf-MIZ"/>
    <property type="match status" value="1"/>
</dbReference>
<dbReference type="GO" id="GO:0016925">
    <property type="term" value="P:protein sumoylation"/>
    <property type="evidence" value="ECO:0007669"/>
    <property type="project" value="TreeGrafter"/>
</dbReference>
<keyword evidence="2 4" id="KW-0863">Zinc-finger</keyword>
<proteinExistence type="predicted"/>
<organism evidence="7 8">
    <name type="scientific">Monilinia vaccinii-corymbosi</name>
    <dbReference type="NCBI Taxonomy" id="61207"/>
    <lineage>
        <taxon>Eukaryota</taxon>
        <taxon>Fungi</taxon>
        <taxon>Dikarya</taxon>
        <taxon>Ascomycota</taxon>
        <taxon>Pezizomycotina</taxon>
        <taxon>Leotiomycetes</taxon>
        <taxon>Helotiales</taxon>
        <taxon>Sclerotiniaceae</taxon>
        <taxon>Monilinia</taxon>
    </lineage>
</organism>
<dbReference type="InterPro" id="IPR013083">
    <property type="entry name" value="Znf_RING/FYVE/PHD"/>
</dbReference>
<feature type="region of interest" description="Disordered" evidence="5">
    <location>
        <begin position="682"/>
        <end position="739"/>
    </location>
</feature>
<feature type="compositionally biased region" description="Polar residues" evidence="5">
    <location>
        <begin position="167"/>
        <end position="200"/>
    </location>
</feature>
<evidence type="ECO:0000259" key="6">
    <source>
        <dbReference type="PROSITE" id="PS51044"/>
    </source>
</evidence>
<evidence type="ECO:0000313" key="7">
    <source>
        <dbReference type="EMBL" id="QSZ33266.1"/>
    </source>
</evidence>
<feature type="region of interest" description="Disordered" evidence="5">
    <location>
        <begin position="1153"/>
        <end position="1206"/>
    </location>
</feature>
<evidence type="ECO:0000256" key="1">
    <source>
        <dbReference type="ARBA" id="ARBA00022723"/>
    </source>
</evidence>
<dbReference type="PROSITE" id="PS51044">
    <property type="entry name" value="ZF_SP_RING"/>
    <property type="match status" value="1"/>
</dbReference>
<keyword evidence="1" id="KW-0479">Metal-binding</keyword>
<evidence type="ECO:0000256" key="2">
    <source>
        <dbReference type="ARBA" id="ARBA00022771"/>
    </source>
</evidence>
<dbReference type="GO" id="GO:0008270">
    <property type="term" value="F:zinc ion binding"/>
    <property type="evidence" value="ECO:0007669"/>
    <property type="project" value="UniProtKB-KW"/>
</dbReference>
<dbReference type="EMBL" id="CP063407">
    <property type="protein sequence ID" value="QSZ33266.1"/>
    <property type="molecule type" value="Genomic_DNA"/>
</dbReference>
<feature type="region of interest" description="Disordered" evidence="5">
    <location>
        <begin position="475"/>
        <end position="495"/>
    </location>
</feature>
<evidence type="ECO:0000256" key="5">
    <source>
        <dbReference type="SAM" id="MobiDB-lite"/>
    </source>
</evidence>
<dbReference type="Proteomes" id="UP000672032">
    <property type="component" value="Chromosome 3"/>
</dbReference>
<feature type="compositionally biased region" description="Polar residues" evidence="5">
    <location>
        <begin position="55"/>
        <end position="85"/>
    </location>
</feature>
<evidence type="ECO:0000256" key="3">
    <source>
        <dbReference type="ARBA" id="ARBA00022833"/>
    </source>
</evidence>
<feature type="compositionally biased region" description="Polar residues" evidence="5">
    <location>
        <begin position="729"/>
        <end position="739"/>
    </location>
</feature>